<keyword evidence="2" id="KW-0449">Lipoprotein</keyword>
<keyword evidence="2" id="KW-0472">Membrane</keyword>
<dbReference type="PANTHER" id="PTHR31044:SF57">
    <property type="entry name" value="CARBOHYDRATE-BINDING X8 DOMAIN SUPERFAMILY PROTEIN"/>
    <property type="match status" value="1"/>
</dbReference>
<dbReference type="PANTHER" id="PTHR31044">
    <property type="entry name" value="BETA-1,3 GLUCANASE"/>
    <property type="match status" value="1"/>
</dbReference>
<evidence type="ECO:0000256" key="4">
    <source>
        <dbReference type="SAM" id="SignalP"/>
    </source>
</evidence>
<dbReference type="GO" id="GO:0098552">
    <property type="term" value="C:side of membrane"/>
    <property type="evidence" value="ECO:0007669"/>
    <property type="project" value="UniProtKB-KW"/>
</dbReference>
<feature type="chain" id="PRO_5042030216" description="X8 domain-containing protein" evidence="4">
    <location>
        <begin position="25"/>
        <end position="124"/>
    </location>
</feature>
<dbReference type="GO" id="GO:0005886">
    <property type="term" value="C:plasma membrane"/>
    <property type="evidence" value="ECO:0007669"/>
    <property type="project" value="UniProtKB-SubCell"/>
</dbReference>
<evidence type="ECO:0000256" key="3">
    <source>
        <dbReference type="ARBA" id="ARBA00022729"/>
    </source>
</evidence>
<proteinExistence type="predicted"/>
<evidence type="ECO:0000313" key="6">
    <source>
        <dbReference type="EMBL" id="KAK4259288.1"/>
    </source>
</evidence>
<feature type="domain" description="X8" evidence="5">
    <location>
        <begin position="38"/>
        <end position="123"/>
    </location>
</feature>
<organism evidence="6 7">
    <name type="scientific">Acacia crassicarpa</name>
    <name type="common">northern wattle</name>
    <dbReference type="NCBI Taxonomy" id="499986"/>
    <lineage>
        <taxon>Eukaryota</taxon>
        <taxon>Viridiplantae</taxon>
        <taxon>Streptophyta</taxon>
        <taxon>Embryophyta</taxon>
        <taxon>Tracheophyta</taxon>
        <taxon>Spermatophyta</taxon>
        <taxon>Magnoliopsida</taxon>
        <taxon>eudicotyledons</taxon>
        <taxon>Gunneridae</taxon>
        <taxon>Pentapetalae</taxon>
        <taxon>rosids</taxon>
        <taxon>fabids</taxon>
        <taxon>Fabales</taxon>
        <taxon>Fabaceae</taxon>
        <taxon>Caesalpinioideae</taxon>
        <taxon>mimosoid clade</taxon>
        <taxon>Acacieae</taxon>
        <taxon>Acacia</taxon>
    </lineage>
</organism>
<evidence type="ECO:0000259" key="5">
    <source>
        <dbReference type="SMART" id="SM00768"/>
    </source>
</evidence>
<evidence type="ECO:0000256" key="1">
    <source>
        <dbReference type="ARBA" id="ARBA00004609"/>
    </source>
</evidence>
<keyword evidence="2" id="KW-0325">Glycoprotein</keyword>
<accession>A0AAE1IZK8</accession>
<protein>
    <recommendedName>
        <fullName evidence="5">X8 domain-containing protein</fullName>
    </recommendedName>
</protein>
<dbReference type="GO" id="GO:0009506">
    <property type="term" value="C:plasmodesma"/>
    <property type="evidence" value="ECO:0007669"/>
    <property type="project" value="UniProtKB-ARBA"/>
</dbReference>
<gene>
    <name evidence="6" type="ORF">QN277_005635</name>
</gene>
<name>A0AAE1IZK8_9FABA</name>
<evidence type="ECO:0000256" key="2">
    <source>
        <dbReference type="ARBA" id="ARBA00022622"/>
    </source>
</evidence>
<comment type="caution">
    <text evidence="6">The sequence shown here is derived from an EMBL/GenBank/DDBJ whole genome shotgun (WGS) entry which is preliminary data.</text>
</comment>
<dbReference type="Proteomes" id="UP001293593">
    <property type="component" value="Unassembled WGS sequence"/>
</dbReference>
<evidence type="ECO:0000313" key="7">
    <source>
        <dbReference type="Proteomes" id="UP001293593"/>
    </source>
</evidence>
<dbReference type="SMART" id="SM00768">
    <property type="entry name" value="X8"/>
    <property type="match status" value="1"/>
</dbReference>
<keyword evidence="3 4" id="KW-0732">Signal</keyword>
<reference evidence="6" key="1">
    <citation type="submission" date="2023-10" db="EMBL/GenBank/DDBJ databases">
        <title>Chromosome-level genome of the transformable northern wattle, Acacia crassicarpa.</title>
        <authorList>
            <person name="Massaro I."/>
            <person name="Sinha N.R."/>
            <person name="Poethig S."/>
            <person name="Leichty A.R."/>
        </authorList>
    </citation>
    <scope>NUCLEOTIDE SEQUENCE</scope>
    <source>
        <strain evidence="6">Acra3RX</strain>
        <tissue evidence="6">Leaf</tissue>
    </source>
</reference>
<keyword evidence="7" id="KW-1185">Reference proteome</keyword>
<dbReference type="InterPro" id="IPR012946">
    <property type="entry name" value="X8"/>
</dbReference>
<dbReference type="Pfam" id="PF07983">
    <property type="entry name" value="X8"/>
    <property type="match status" value="1"/>
</dbReference>
<sequence>MATSSVSLHRLFLLLLIIISFNYGGNMKVAKGLEYEKTWCVAKPSASEAELQSNIEYACNNLGDYCKMIEPEGFCYEPNSIMNHASAVMNQYYASAGRNYWNCDFRGSALVVITDPSYGSCNYE</sequence>
<dbReference type="InterPro" id="IPR044788">
    <property type="entry name" value="X8_dom_prot"/>
</dbReference>
<dbReference type="AlphaFoldDB" id="A0AAE1IZK8"/>
<dbReference type="EMBL" id="JAWXYG010000011">
    <property type="protein sequence ID" value="KAK4259288.1"/>
    <property type="molecule type" value="Genomic_DNA"/>
</dbReference>
<keyword evidence="2" id="KW-0336">GPI-anchor</keyword>
<comment type="subcellular location">
    <subcellularLocation>
        <location evidence="1">Cell membrane</location>
        <topology evidence="1">Lipid-anchor</topology>
        <topology evidence="1">GPI-anchor</topology>
    </subcellularLocation>
</comment>
<feature type="signal peptide" evidence="4">
    <location>
        <begin position="1"/>
        <end position="24"/>
    </location>
</feature>
<dbReference type="Gene3D" id="1.20.58.1040">
    <property type="match status" value="1"/>
</dbReference>